<dbReference type="AlphaFoldDB" id="A0A8K1LKK5"/>
<sequence length="298" mass="34574">MEENPDWIPAGIWNGRKPGLDSCWNTEWEKTWTGFLLNMEWEIAWTGFLLEYGMVAKPRLDSCWNMEWEKNPDWIPAGIWNGRKTQTGFLLEYGMGEKPGLDSCWNMEWEKTWTGFLLEYGMGENLDWISAEYGMGDSLDWIPAGIWNGRKTRTGFLLEYGMGEKPRLDSCWNMEWEKNPDWIPAGIQNGGKTRFCICIGIWNGGKPDWIWVRIWNGEGLNQASQASENRIKVFKIPVPQQQQKLISSFPCAPALKTHLRCLSSWKGSCSSYRKSKEEPGRQDVSMIFEELKQSLYQI</sequence>
<accession>A0A8K1LKK5</accession>
<dbReference type="Proteomes" id="UP000796761">
    <property type="component" value="Unassembled WGS sequence"/>
</dbReference>
<reference evidence="1" key="1">
    <citation type="submission" date="2019-04" db="EMBL/GenBank/DDBJ databases">
        <title>Genome assembly of Zosterops borbonicus 15179.</title>
        <authorList>
            <person name="Leroy T."/>
            <person name="Anselmetti Y."/>
            <person name="Tilak M.-K."/>
            <person name="Nabholz B."/>
        </authorList>
    </citation>
    <scope>NUCLEOTIDE SEQUENCE</scope>
    <source>
        <strain evidence="1">HGM_15179</strain>
        <tissue evidence="1">Muscle</tissue>
    </source>
</reference>
<organism evidence="1 2">
    <name type="scientific">Zosterops borbonicus</name>
    <dbReference type="NCBI Taxonomy" id="364589"/>
    <lineage>
        <taxon>Eukaryota</taxon>
        <taxon>Metazoa</taxon>
        <taxon>Chordata</taxon>
        <taxon>Craniata</taxon>
        <taxon>Vertebrata</taxon>
        <taxon>Euteleostomi</taxon>
        <taxon>Archelosauria</taxon>
        <taxon>Archosauria</taxon>
        <taxon>Dinosauria</taxon>
        <taxon>Saurischia</taxon>
        <taxon>Theropoda</taxon>
        <taxon>Coelurosauria</taxon>
        <taxon>Aves</taxon>
        <taxon>Neognathae</taxon>
        <taxon>Neoaves</taxon>
        <taxon>Telluraves</taxon>
        <taxon>Australaves</taxon>
        <taxon>Passeriformes</taxon>
        <taxon>Sylvioidea</taxon>
        <taxon>Zosteropidae</taxon>
        <taxon>Zosterops</taxon>
    </lineage>
</organism>
<name>A0A8K1LKK5_9PASS</name>
<evidence type="ECO:0000313" key="1">
    <source>
        <dbReference type="EMBL" id="TRZ17600.1"/>
    </source>
</evidence>
<comment type="caution">
    <text evidence="1">The sequence shown here is derived from an EMBL/GenBank/DDBJ whole genome shotgun (WGS) entry which is preliminary data.</text>
</comment>
<protein>
    <submittedName>
        <fullName evidence="1">Uncharacterized protein</fullName>
    </submittedName>
</protein>
<dbReference type="EMBL" id="SWJQ01000257">
    <property type="protein sequence ID" value="TRZ17600.1"/>
    <property type="molecule type" value="Genomic_DNA"/>
</dbReference>
<evidence type="ECO:0000313" key="2">
    <source>
        <dbReference type="Proteomes" id="UP000796761"/>
    </source>
</evidence>
<dbReference type="OrthoDB" id="10514875at2759"/>
<gene>
    <name evidence="1" type="ORF">HGM15179_009462</name>
</gene>
<keyword evidence="2" id="KW-1185">Reference proteome</keyword>
<proteinExistence type="predicted"/>